<dbReference type="SUPFAM" id="SSF57701">
    <property type="entry name" value="Zn2/Cys6 DNA-binding domain"/>
    <property type="match status" value="1"/>
</dbReference>
<comment type="subcellular location">
    <subcellularLocation>
        <location evidence="1">Nucleus</location>
    </subcellularLocation>
</comment>
<dbReference type="PANTHER" id="PTHR37534">
    <property type="entry name" value="TRANSCRIPTIONAL ACTIVATOR PROTEIN UGA3"/>
    <property type="match status" value="1"/>
</dbReference>
<dbReference type="PROSITE" id="PS50048">
    <property type="entry name" value="ZN2_CY6_FUNGAL_2"/>
    <property type="match status" value="1"/>
</dbReference>
<dbReference type="InterPro" id="IPR021858">
    <property type="entry name" value="Fun_TF"/>
</dbReference>
<evidence type="ECO:0000313" key="4">
    <source>
        <dbReference type="EMBL" id="KAF2728214.1"/>
    </source>
</evidence>
<dbReference type="GO" id="GO:0000981">
    <property type="term" value="F:DNA-binding transcription factor activity, RNA polymerase II-specific"/>
    <property type="evidence" value="ECO:0007669"/>
    <property type="project" value="InterPro"/>
</dbReference>
<dbReference type="InterPro" id="IPR036864">
    <property type="entry name" value="Zn2-C6_fun-type_DNA-bd_sf"/>
</dbReference>
<evidence type="ECO:0000313" key="5">
    <source>
        <dbReference type="Proteomes" id="UP000799444"/>
    </source>
</evidence>
<keyword evidence="2" id="KW-0539">Nucleus</keyword>
<dbReference type="InterPro" id="IPR001138">
    <property type="entry name" value="Zn2Cys6_DnaBD"/>
</dbReference>
<dbReference type="GO" id="GO:0005634">
    <property type="term" value="C:nucleus"/>
    <property type="evidence" value="ECO:0007669"/>
    <property type="project" value="UniProtKB-SubCell"/>
</dbReference>
<keyword evidence="5" id="KW-1185">Reference proteome</keyword>
<dbReference type="Pfam" id="PF11951">
    <property type="entry name" value="Fungal_trans_2"/>
    <property type="match status" value="1"/>
</dbReference>
<dbReference type="GO" id="GO:0000976">
    <property type="term" value="F:transcription cis-regulatory region binding"/>
    <property type="evidence" value="ECO:0007669"/>
    <property type="project" value="TreeGrafter"/>
</dbReference>
<dbReference type="Proteomes" id="UP000799444">
    <property type="component" value="Unassembled WGS sequence"/>
</dbReference>
<dbReference type="OrthoDB" id="3509362at2759"/>
<proteinExistence type="predicted"/>
<dbReference type="AlphaFoldDB" id="A0A9P4QKL9"/>
<reference evidence="4" key="1">
    <citation type="journal article" date="2020" name="Stud. Mycol.">
        <title>101 Dothideomycetes genomes: a test case for predicting lifestyles and emergence of pathogens.</title>
        <authorList>
            <person name="Haridas S."/>
            <person name="Albert R."/>
            <person name="Binder M."/>
            <person name="Bloem J."/>
            <person name="Labutti K."/>
            <person name="Salamov A."/>
            <person name="Andreopoulos B."/>
            <person name="Baker S."/>
            <person name="Barry K."/>
            <person name="Bills G."/>
            <person name="Bluhm B."/>
            <person name="Cannon C."/>
            <person name="Castanera R."/>
            <person name="Culley D."/>
            <person name="Daum C."/>
            <person name="Ezra D."/>
            <person name="Gonzalez J."/>
            <person name="Henrissat B."/>
            <person name="Kuo A."/>
            <person name="Liang C."/>
            <person name="Lipzen A."/>
            <person name="Lutzoni F."/>
            <person name="Magnuson J."/>
            <person name="Mondo S."/>
            <person name="Nolan M."/>
            <person name="Ohm R."/>
            <person name="Pangilinan J."/>
            <person name="Park H.-J."/>
            <person name="Ramirez L."/>
            <person name="Alfaro M."/>
            <person name="Sun H."/>
            <person name="Tritt A."/>
            <person name="Yoshinaga Y."/>
            <person name="Zwiers L.-H."/>
            <person name="Turgeon B."/>
            <person name="Goodwin S."/>
            <person name="Spatafora J."/>
            <person name="Crous P."/>
            <person name="Grigoriev I."/>
        </authorList>
    </citation>
    <scope>NUCLEOTIDE SEQUENCE</scope>
    <source>
        <strain evidence="4">CBS 125425</strain>
    </source>
</reference>
<dbReference type="SMART" id="SM00066">
    <property type="entry name" value="GAL4"/>
    <property type="match status" value="1"/>
</dbReference>
<evidence type="ECO:0000259" key="3">
    <source>
        <dbReference type="PROSITE" id="PS50048"/>
    </source>
</evidence>
<dbReference type="Gene3D" id="4.10.240.10">
    <property type="entry name" value="Zn(2)-C6 fungal-type DNA-binding domain"/>
    <property type="match status" value="1"/>
</dbReference>
<name>A0A9P4QKL9_9PLEO</name>
<dbReference type="PANTHER" id="PTHR37534:SF7">
    <property type="entry name" value="TRANSCRIPTIONAL ACTIVATOR PROTEIN UGA3"/>
    <property type="match status" value="1"/>
</dbReference>
<accession>A0A9P4QKL9</accession>
<dbReference type="CDD" id="cd00067">
    <property type="entry name" value="GAL4"/>
    <property type="match status" value="1"/>
</dbReference>
<gene>
    <name evidence="4" type="ORF">EJ04DRAFT_109089</name>
</gene>
<sequence length="465" mass="52073">MGEQRPRQRKFAPRSRQGCLTCRARRKRCDGQRPLCANCDRLNVKCQWQSQRSVVPDASDSAAPPSNALGPLRASPDPWELFTVGGVAETEHLLSYYVKAYVPSVSVATTASSFYTSLYIPMAAQSKGVFDAIMALSSAQLARRTANTDRAQHLFALSSKHQAKCHSFIGDRISTTSQPLNDAYQVISVILLLIGLEALNGAKDIKWISQTECVRRMLNTLYREQGHTESWELECIRRHFTYHDVMLAVMAGVTGHRAKTPSQRDAPQLRNPVPSLTIDPLMGLSSYLCSWITHIQYVTSPNPAFPHISEAAFHAIEREIKDWTYESPMSYPDMDIAVALDLVALAESFRMAGLIHLYRKSESHKALVPRCASRAMEFVARIPPGSPADSSLLYPIFLAGAELNSKAEISRCSERLTAIQARNRYENVGNVHKILQEVWKSVLNGEPKRDWEDILRERGWSISLS</sequence>
<evidence type="ECO:0000256" key="2">
    <source>
        <dbReference type="ARBA" id="ARBA00023242"/>
    </source>
</evidence>
<dbReference type="EMBL" id="ML996290">
    <property type="protein sequence ID" value="KAF2728214.1"/>
    <property type="molecule type" value="Genomic_DNA"/>
</dbReference>
<dbReference type="Pfam" id="PF00172">
    <property type="entry name" value="Zn_clus"/>
    <property type="match status" value="1"/>
</dbReference>
<dbReference type="GO" id="GO:0045944">
    <property type="term" value="P:positive regulation of transcription by RNA polymerase II"/>
    <property type="evidence" value="ECO:0007669"/>
    <property type="project" value="TreeGrafter"/>
</dbReference>
<organism evidence="4 5">
    <name type="scientific">Polyplosphaeria fusca</name>
    <dbReference type="NCBI Taxonomy" id="682080"/>
    <lineage>
        <taxon>Eukaryota</taxon>
        <taxon>Fungi</taxon>
        <taxon>Dikarya</taxon>
        <taxon>Ascomycota</taxon>
        <taxon>Pezizomycotina</taxon>
        <taxon>Dothideomycetes</taxon>
        <taxon>Pleosporomycetidae</taxon>
        <taxon>Pleosporales</taxon>
        <taxon>Tetraplosphaeriaceae</taxon>
        <taxon>Polyplosphaeria</taxon>
    </lineage>
</organism>
<dbReference type="PROSITE" id="PS00463">
    <property type="entry name" value="ZN2_CY6_FUNGAL_1"/>
    <property type="match status" value="1"/>
</dbReference>
<protein>
    <submittedName>
        <fullName evidence="4">Zn(II)2Cys6 transcription factor-like protein</fullName>
    </submittedName>
</protein>
<dbReference type="GO" id="GO:0008270">
    <property type="term" value="F:zinc ion binding"/>
    <property type="evidence" value="ECO:0007669"/>
    <property type="project" value="InterPro"/>
</dbReference>
<comment type="caution">
    <text evidence="4">The sequence shown here is derived from an EMBL/GenBank/DDBJ whole genome shotgun (WGS) entry which is preliminary data.</text>
</comment>
<feature type="domain" description="Zn(2)-C6 fungal-type" evidence="3">
    <location>
        <begin position="18"/>
        <end position="48"/>
    </location>
</feature>
<evidence type="ECO:0000256" key="1">
    <source>
        <dbReference type="ARBA" id="ARBA00004123"/>
    </source>
</evidence>